<keyword evidence="5" id="KW-1185">Reference proteome</keyword>
<sequence length="435" mass="48692">MTVDIKLPYDKDYIDQFSQVRNEPEWMRLLRLQALEQADSLEMPKPDKTKIGKWNFSRFKHTAQGEAISSINELPAEIHGFLDKDNAPENILIQRNNSVAFTSLSQDLKDKGVIFTDIFTALQQHEDLVKKYYMKDAVTIDEHRLTAMHAALMNGGIFVYIPKNVQVETPIQTIFWQEDPEVALFNHVLVVAEESSSLTYVENYISHNYEQETIANVVTEVIAHDNAKISFGGVDNFAAGTTSYMNRRGVAYRDASIDWAIGEMNDGHTVFENITHLVGDNSTGHAKTVTVGRGNLIQNLTTKSVHFGKDTDAHILQHGVMKDKATSIFNAIGKVENGATRSNAEQESRVLMLSEKARGDANPILLIDEDDVTAGHAASVGRVDPLQLYYLMSRGISQAEAERLIIFGFLAPVVNQLPIASVREQLTQLIERKVY</sequence>
<feature type="domain" description="SUF system FeS cluster assembly SufBD core" evidence="2">
    <location>
        <begin position="177"/>
        <end position="409"/>
    </location>
</feature>
<evidence type="ECO:0000259" key="3">
    <source>
        <dbReference type="Pfam" id="PF19295"/>
    </source>
</evidence>
<dbReference type="RefSeq" id="WP_209462694.1">
    <property type="nucleotide sequence ID" value="NZ_CP110224.1"/>
</dbReference>
<accession>A0ABS4IEZ1</accession>
<evidence type="ECO:0000313" key="4">
    <source>
        <dbReference type="EMBL" id="MBP1969509.1"/>
    </source>
</evidence>
<dbReference type="NCBIfam" id="TIGR01981">
    <property type="entry name" value="sufD"/>
    <property type="match status" value="1"/>
</dbReference>
<protein>
    <submittedName>
        <fullName evidence="4">Fe-S cluster assembly protein SufD</fullName>
    </submittedName>
</protein>
<dbReference type="EMBL" id="JAGGKX010000006">
    <property type="protein sequence ID" value="MBP1969509.1"/>
    <property type="molecule type" value="Genomic_DNA"/>
</dbReference>
<dbReference type="InterPro" id="IPR000825">
    <property type="entry name" value="SUF_FeS_clus_asmbl_SufBD_core"/>
</dbReference>
<evidence type="ECO:0000259" key="2">
    <source>
        <dbReference type="Pfam" id="PF01458"/>
    </source>
</evidence>
<dbReference type="SUPFAM" id="SSF101960">
    <property type="entry name" value="Stabilizer of iron transporter SufD"/>
    <property type="match status" value="1"/>
</dbReference>
<feature type="domain" description="SUF system FeS cluster assembly SufBD N-terminal" evidence="3">
    <location>
        <begin position="93"/>
        <end position="172"/>
    </location>
</feature>
<dbReference type="InterPro" id="IPR045595">
    <property type="entry name" value="SufBD_N"/>
</dbReference>
<dbReference type="PANTHER" id="PTHR30508:SF1">
    <property type="entry name" value="UPF0051 PROTEIN ABCI8, CHLOROPLASTIC-RELATED"/>
    <property type="match status" value="1"/>
</dbReference>
<dbReference type="Pfam" id="PF01458">
    <property type="entry name" value="SUFBD_core"/>
    <property type="match status" value="1"/>
</dbReference>
<dbReference type="InterPro" id="IPR037284">
    <property type="entry name" value="SUF_FeS_clus_asmbl_SufBD_sf"/>
</dbReference>
<organism evidence="4 5">
    <name type="scientific">Virgibacillus natechei</name>
    <dbReference type="NCBI Taxonomy" id="1216297"/>
    <lineage>
        <taxon>Bacteria</taxon>
        <taxon>Bacillati</taxon>
        <taxon>Bacillota</taxon>
        <taxon>Bacilli</taxon>
        <taxon>Bacillales</taxon>
        <taxon>Bacillaceae</taxon>
        <taxon>Virgibacillus</taxon>
    </lineage>
</organism>
<name>A0ABS4IEZ1_9BACI</name>
<evidence type="ECO:0000256" key="1">
    <source>
        <dbReference type="ARBA" id="ARBA00043967"/>
    </source>
</evidence>
<comment type="caution">
    <text evidence="4">The sequence shown here is derived from an EMBL/GenBank/DDBJ whole genome shotgun (WGS) entry which is preliminary data.</text>
</comment>
<gene>
    <name evidence="4" type="ORF">J2Z83_001613</name>
</gene>
<dbReference type="InterPro" id="IPR011542">
    <property type="entry name" value="SUF_FeS_clus_asmbl_SufD"/>
</dbReference>
<dbReference type="Proteomes" id="UP001519345">
    <property type="component" value="Unassembled WGS sequence"/>
</dbReference>
<dbReference type="PANTHER" id="PTHR30508">
    <property type="entry name" value="FES CLUSTER ASSEMBLY PROTEIN SUF"/>
    <property type="match status" value="1"/>
</dbReference>
<reference evidence="4 5" key="1">
    <citation type="submission" date="2021-03" db="EMBL/GenBank/DDBJ databases">
        <title>Genomic Encyclopedia of Type Strains, Phase IV (KMG-IV): sequencing the most valuable type-strain genomes for metagenomic binning, comparative biology and taxonomic classification.</title>
        <authorList>
            <person name="Goeker M."/>
        </authorList>
    </citation>
    <scope>NUCLEOTIDE SEQUENCE [LARGE SCALE GENOMIC DNA]</scope>
    <source>
        <strain evidence="4 5">DSM 25609</strain>
    </source>
</reference>
<dbReference type="Pfam" id="PF19295">
    <property type="entry name" value="SufBD_N"/>
    <property type="match status" value="1"/>
</dbReference>
<proteinExistence type="inferred from homology"/>
<dbReference type="InterPro" id="IPR055346">
    <property type="entry name" value="Fe-S_cluster_assembly_SufBD"/>
</dbReference>
<comment type="similarity">
    <text evidence="1">Belongs to the iron-sulfur cluster assembly SufBD family.</text>
</comment>
<evidence type="ECO:0000313" key="5">
    <source>
        <dbReference type="Proteomes" id="UP001519345"/>
    </source>
</evidence>